<reference evidence="2 3" key="1">
    <citation type="submission" date="2017-08" db="EMBL/GenBank/DDBJ databases">
        <title>Infants hospitalized years apart are colonized by the same room-sourced microbial strains.</title>
        <authorList>
            <person name="Brooks B."/>
            <person name="Olm M.R."/>
            <person name="Firek B.A."/>
            <person name="Baker R."/>
            <person name="Thomas B.C."/>
            <person name="Morowitz M.J."/>
            <person name="Banfield J.F."/>
        </authorList>
    </citation>
    <scope>NUCLEOTIDE SEQUENCE [LARGE SCALE GENOMIC DNA]</scope>
    <source>
        <strain evidence="2">S2_005_003_R2_41</strain>
    </source>
</reference>
<dbReference type="AlphaFoldDB" id="A0A2W5S4W7"/>
<gene>
    <name evidence="2" type="ORF">DI563_02585</name>
</gene>
<name>A0A2W5S4W7_VARPD</name>
<feature type="compositionally biased region" description="Basic and acidic residues" evidence="1">
    <location>
        <begin position="77"/>
        <end position="96"/>
    </location>
</feature>
<evidence type="ECO:0000313" key="3">
    <source>
        <dbReference type="Proteomes" id="UP000249135"/>
    </source>
</evidence>
<dbReference type="EMBL" id="QFPP01000010">
    <property type="protein sequence ID" value="PZQ77787.1"/>
    <property type="molecule type" value="Genomic_DNA"/>
</dbReference>
<accession>A0A2W5S4W7</accession>
<evidence type="ECO:0000313" key="2">
    <source>
        <dbReference type="EMBL" id="PZQ77787.1"/>
    </source>
</evidence>
<evidence type="ECO:0000256" key="1">
    <source>
        <dbReference type="SAM" id="MobiDB-lite"/>
    </source>
</evidence>
<proteinExistence type="predicted"/>
<comment type="caution">
    <text evidence="2">The sequence shown here is derived from an EMBL/GenBank/DDBJ whole genome shotgun (WGS) entry which is preliminary data.</text>
</comment>
<feature type="region of interest" description="Disordered" evidence="1">
    <location>
        <begin position="67"/>
        <end position="96"/>
    </location>
</feature>
<protein>
    <submittedName>
        <fullName evidence="2">Uncharacterized protein</fullName>
    </submittedName>
</protein>
<sequence>MQNIATLRDILFAELEAIPPGAVLSENDRLRIGTKCALADRVIDAVRLEVHLAAVLKGGLTIPFIEEQAPERPSSGDPHRRLEGEGADADSRLSPEEKMIQALKKGPSANHWWRGLGRREKD</sequence>
<organism evidence="2 3">
    <name type="scientific">Variovorax paradoxus</name>
    <dbReference type="NCBI Taxonomy" id="34073"/>
    <lineage>
        <taxon>Bacteria</taxon>
        <taxon>Pseudomonadati</taxon>
        <taxon>Pseudomonadota</taxon>
        <taxon>Betaproteobacteria</taxon>
        <taxon>Burkholderiales</taxon>
        <taxon>Comamonadaceae</taxon>
        <taxon>Variovorax</taxon>
    </lineage>
</organism>
<dbReference type="Proteomes" id="UP000249135">
    <property type="component" value="Unassembled WGS sequence"/>
</dbReference>